<gene>
    <name evidence="2" type="ORF">BCV72DRAFT_193399</name>
</gene>
<feature type="non-terminal residue" evidence="2">
    <location>
        <position position="73"/>
    </location>
</feature>
<feature type="non-terminal residue" evidence="2">
    <location>
        <position position="1"/>
    </location>
</feature>
<organism evidence="2">
    <name type="scientific">Rhizopus microsporus var. microsporus</name>
    <dbReference type="NCBI Taxonomy" id="86635"/>
    <lineage>
        <taxon>Eukaryota</taxon>
        <taxon>Fungi</taxon>
        <taxon>Fungi incertae sedis</taxon>
        <taxon>Mucoromycota</taxon>
        <taxon>Mucoromycotina</taxon>
        <taxon>Mucoromycetes</taxon>
        <taxon>Mucorales</taxon>
        <taxon>Mucorineae</taxon>
        <taxon>Rhizopodaceae</taxon>
        <taxon>Rhizopus</taxon>
    </lineage>
</organism>
<reference evidence="2" key="1">
    <citation type="journal article" date="2016" name="Proc. Natl. Acad. Sci. U.S.A.">
        <title>Lipid metabolic changes in an early divergent fungus govern the establishment of a mutualistic symbiosis with endobacteria.</title>
        <authorList>
            <person name="Lastovetsky O.A."/>
            <person name="Gaspar M.L."/>
            <person name="Mondo S.J."/>
            <person name="LaButti K.M."/>
            <person name="Sandor L."/>
            <person name="Grigoriev I.V."/>
            <person name="Henry S.A."/>
            <person name="Pawlowska T.E."/>
        </authorList>
    </citation>
    <scope>NUCLEOTIDE SEQUENCE [LARGE SCALE GENOMIC DNA]</scope>
    <source>
        <strain evidence="2">ATCC 52814</strain>
    </source>
</reference>
<keyword evidence="1" id="KW-0472">Membrane</keyword>
<feature type="transmembrane region" description="Helical" evidence="1">
    <location>
        <begin position="52"/>
        <end position="72"/>
    </location>
</feature>
<name>A0A1X0RF07_RHIZD</name>
<evidence type="ECO:0000313" key="2">
    <source>
        <dbReference type="EMBL" id="ORE10600.1"/>
    </source>
</evidence>
<accession>A0A1X0RF07</accession>
<dbReference type="AlphaFoldDB" id="A0A1X0RF07"/>
<evidence type="ECO:0000256" key="1">
    <source>
        <dbReference type="SAM" id="Phobius"/>
    </source>
</evidence>
<sequence length="73" mass="8350">EDIAHFLYDCSPKLLVWKELWSTLFSSQFFAPLLEKALFKLEFPGSSAENEIPPGIGIASTLLFLLFNSYFFL</sequence>
<dbReference type="VEuPathDB" id="FungiDB:BCV72DRAFT_193399"/>
<proteinExistence type="predicted"/>
<dbReference type="Proteomes" id="UP000242414">
    <property type="component" value="Unassembled WGS sequence"/>
</dbReference>
<dbReference type="EMBL" id="KV921864">
    <property type="protein sequence ID" value="ORE10600.1"/>
    <property type="molecule type" value="Genomic_DNA"/>
</dbReference>
<dbReference type="OrthoDB" id="2273311at2759"/>
<protein>
    <submittedName>
        <fullName evidence="2">Uncharacterized protein</fullName>
    </submittedName>
</protein>
<keyword evidence="1" id="KW-1133">Transmembrane helix</keyword>
<keyword evidence="1" id="KW-0812">Transmembrane</keyword>